<dbReference type="InterPro" id="IPR035974">
    <property type="entry name" value="Rap/Ran-GAP_sf"/>
</dbReference>
<dbReference type="PANTHER" id="PTHR10063:SF0">
    <property type="entry name" value="TUBERIN"/>
    <property type="match status" value="1"/>
</dbReference>
<keyword evidence="5" id="KW-1185">Reference proteome</keyword>
<dbReference type="InterPro" id="IPR018515">
    <property type="entry name" value="Tuberin-type_domain"/>
</dbReference>
<feature type="region of interest" description="Disordered" evidence="2">
    <location>
        <begin position="209"/>
        <end position="289"/>
    </location>
</feature>
<evidence type="ECO:0000313" key="4">
    <source>
        <dbReference type="EMBL" id="GJJ09218.1"/>
    </source>
</evidence>
<feature type="region of interest" description="Disordered" evidence="2">
    <location>
        <begin position="1207"/>
        <end position="1245"/>
    </location>
</feature>
<dbReference type="GO" id="GO:0032007">
    <property type="term" value="P:negative regulation of TOR signaling"/>
    <property type="evidence" value="ECO:0007669"/>
    <property type="project" value="TreeGrafter"/>
</dbReference>
<feature type="compositionally biased region" description="Polar residues" evidence="2">
    <location>
        <begin position="209"/>
        <end position="230"/>
    </location>
</feature>
<feature type="compositionally biased region" description="Basic residues" evidence="2">
    <location>
        <begin position="400"/>
        <end position="411"/>
    </location>
</feature>
<dbReference type="PROSITE" id="PS50085">
    <property type="entry name" value="RAPGAP"/>
    <property type="match status" value="1"/>
</dbReference>
<reference evidence="4" key="1">
    <citation type="submission" date="2021-10" db="EMBL/GenBank/DDBJ databases">
        <title>De novo Genome Assembly of Clathrus columnatus (Basidiomycota, Fungi) Using Illumina and Nanopore Sequence Data.</title>
        <authorList>
            <person name="Ogiso-Tanaka E."/>
            <person name="Itagaki H."/>
            <person name="Hosoya T."/>
            <person name="Hosaka K."/>
        </authorList>
    </citation>
    <scope>NUCLEOTIDE SEQUENCE</scope>
    <source>
        <strain evidence="4">MO-923</strain>
    </source>
</reference>
<name>A0AAV5A7M5_9AGAM</name>
<organism evidence="4 5">
    <name type="scientific">Clathrus columnatus</name>
    <dbReference type="NCBI Taxonomy" id="1419009"/>
    <lineage>
        <taxon>Eukaryota</taxon>
        <taxon>Fungi</taxon>
        <taxon>Dikarya</taxon>
        <taxon>Basidiomycota</taxon>
        <taxon>Agaricomycotina</taxon>
        <taxon>Agaricomycetes</taxon>
        <taxon>Phallomycetidae</taxon>
        <taxon>Phallales</taxon>
        <taxon>Clathraceae</taxon>
        <taxon>Clathrus</taxon>
    </lineage>
</organism>
<dbReference type="AlphaFoldDB" id="A0AAV5A7M5"/>
<feature type="compositionally biased region" description="Low complexity" evidence="2">
    <location>
        <begin position="1221"/>
        <end position="1245"/>
    </location>
</feature>
<dbReference type="InterPro" id="IPR000331">
    <property type="entry name" value="Rap/Ran_GAP_dom"/>
</dbReference>
<sequence>MSHTFGILPIDKPSSAPTTLLMKICRQLALPLSTPMTPSMPSILLSLTSHFTDAQTTPVPRNMYDLDLLTPTSPDWIDKITDLFTALVQPNRPHTSREVLLTIHTIHSELRGVPLYRRQLGYRICELIEDNLGHDKQFHSSNLEGDELLFHLSANELTWRIMESDQEDEELVDSGPTRKDLIDRLLQMLVRFAEDSCPCCAVPVVEDSTTSSLHEPGTSQTPTPLANSIVPTPALSRVSSELASSTTSEKETQSGLSSSGVLKAMLPPSWTMRNREPDPPVSPAAAVRSEVRPTTPRTCRCFLAGVALVNVFQAISFSAPSYPAFSVQIYKSVLSVLSNAQCTRTRLTMLQFLMRLRADRDHRLYIIGDIDKDILSMAVLVDRSKFISRENFEEPDVRRTRSISRGMRRTRPGSAAASRSRSRPSPQQSSSTGSHPKRKAQRPTWMVPESIPFDILTTEPSSTGVTTYEENTSSEWEDVKHWLPVSSYVFALVDIIKSDNVDWEILSYVLCHLPVQLSNKHFFCGPKTKEAIVSLLIALCTVTLQNETAQNIADHMPDSLRLGDAQGLMYHSLTVLISYRPNFDERKHHDMLVEAFLVGLNSKLSTVKVCLNALSICALELPIYISKNLPRILEKLARIMTNAAVAVHILDFVSIVGSLPSLYTNFREEEFKMVFAVAVAYIHHHNSPDTKGVSGRESFALSQHVLVVAYYIIYVWFLAVPLPERPRHVEFLARRLLLANEAKGVVDEPTEVCFDWLARYTYATADPRPTYSLLGDVVMNPSPRDEEAEDNAGGGGFAQDDTVTKTWLWGNSLVSIRALPKRGWIEVVSVRPSGETKFLCKLENFPQVGPGDVDPDRVTDAAIMMFDRDPLEVEVNVPDPEYPQNRAATDLAALHKARGVFPSSVKPERPEDKPDSVSGYVWAKSAPSQRRKEVSIDPSYFALQLSQYPYLPKESVRSQLVTGAPQLDSLLRTLRQTPVIDTHKIGILYVAPGQRDEQEILGNRHGSPAYTRFLESIGRLIRVRDQRDVYTGGMIPETDGEFAYAWWDDIVQVVYHTATLMPNLEFDTPRTYKKRHIGNDKVRIIWNDSGFSYDSNTIHSAFNYVNIIIEPHSMGTIAAFSNTSHEKEFFKVTMQCMNGMPEFGPIGEYKLMSSDNLGPFLRQISLLADFMSEVYEATDRDTSKHEYVTNWRRRLQYIERFRARMGLGTTTGEGGPNNPNVASAGTTGAAGQQVSSSSQSQVLSSEEIDNYNKTGFHDIRRDFTRFF</sequence>
<dbReference type="SUPFAM" id="SSF111347">
    <property type="entry name" value="Rap/Ran-GAP"/>
    <property type="match status" value="1"/>
</dbReference>
<evidence type="ECO:0000256" key="1">
    <source>
        <dbReference type="ARBA" id="ARBA00022468"/>
    </source>
</evidence>
<dbReference type="Pfam" id="PF02145">
    <property type="entry name" value="Rap_GAP"/>
    <property type="match status" value="1"/>
</dbReference>
<dbReference type="GO" id="GO:0051056">
    <property type="term" value="P:regulation of small GTPase mediated signal transduction"/>
    <property type="evidence" value="ECO:0007669"/>
    <property type="project" value="InterPro"/>
</dbReference>
<feature type="region of interest" description="Disordered" evidence="2">
    <location>
        <begin position="397"/>
        <end position="443"/>
    </location>
</feature>
<feature type="compositionally biased region" description="Low complexity" evidence="2">
    <location>
        <begin position="412"/>
        <end position="434"/>
    </location>
</feature>
<dbReference type="GO" id="GO:0005096">
    <property type="term" value="F:GTPase activator activity"/>
    <property type="evidence" value="ECO:0007669"/>
    <property type="project" value="UniProtKB-KW"/>
</dbReference>
<feature type="domain" description="Rap-GAP" evidence="3">
    <location>
        <begin position="971"/>
        <end position="1209"/>
    </location>
</feature>
<keyword evidence="1" id="KW-0343">GTPase activation</keyword>
<proteinExistence type="predicted"/>
<dbReference type="GO" id="GO:0033596">
    <property type="term" value="C:TSC1-TSC2 complex"/>
    <property type="evidence" value="ECO:0007669"/>
    <property type="project" value="TreeGrafter"/>
</dbReference>
<feature type="compositionally biased region" description="Polar residues" evidence="2">
    <location>
        <begin position="237"/>
        <end position="260"/>
    </location>
</feature>
<dbReference type="GO" id="GO:0005634">
    <property type="term" value="C:nucleus"/>
    <property type="evidence" value="ECO:0007669"/>
    <property type="project" value="InterPro"/>
</dbReference>
<dbReference type="Proteomes" id="UP001050691">
    <property type="component" value="Unassembled WGS sequence"/>
</dbReference>
<dbReference type="Gene3D" id="3.40.50.11210">
    <property type="entry name" value="Rap/Ran-GAP"/>
    <property type="match status" value="1"/>
</dbReference>
<evidence type="ECO:0000313" key="5">
    <source>
        <dbReference type="Proteomes" id="UP001050691"/>
    </source>
</evidence>
<evidence type="ECO:0000259" key="3">
    <source>
        <dbReference type="PROSITE" id="PS50085"/>
    </source>
</evidence>
<dbReference type="FunFam" id="3.40.50.11210:FF:000007">
    <property type="entry name" value="Tuberous sclerosis 2"/>
    <property type="match status" value="1"/>
</dbReference>
<comment type="caution">
    <text evidence="4">The sequence shown here is derived from an EMBL/GenBank/DDBJ whole genome shotgun (WGS) entry which is preliminary data.</text>
</comment>
<evidence type="ECO:0000256" key="2">
    <source>
        <dbReference type="SAM" id="MobiDB-lite"/>
    </source>
</evidence>
<accession>A0AAV5A7M5</accession>
<gene>
    <name evidence="4" type="ORF">Clacol_003440</name>
</gene>
<dbReference type="InterPro" id="IPR027107">
    <property type="entry name" value="Tuberin/Ral-act_asu"/>
</dbReference>
<protein>
    <recommendedName>
        <fullName evidence="3">Rap-GAP domain-containing protein</fullName>
    </recommendedName>
</protein>
<dbReference type="EMBL" id="BPWL01000004">
    <property type="protein sequence ID" value="GJJ09218.1"/>
    <property type="molecule type" value="Genomic_DNA"/>
</dbReference>
<dbReference type="Pfam" id="PF03542">
    <property type="entry name" value="Tuberin"/>
    <property type="match status" value="1"/>
</dbReference>
<dbReference type="PANTHER" id="PTHR10063">
    <property type="entry name" value="TUBERIN"/>
    <property type="match status" value="1"/>
</dbReference>